<dbReference type="AlphaFoldDB" id="A0AA39GT47"/>
<dbReference type="PANTHER" id="PTHR24207">
    <property type="entry name" value="ZYX102 PROTEIN"/>
    <property type="match status" value="1"/>
</dbReference>
<gene>
    <name evidence="8" type="ORF">QR680_000054</name>
</gene>
<dbReference type="GO" id="GO:0098609">
    <property type="term" value="P:cell-cell adhesion"/>
    <property type="evidence" value="ECO:0007669"/>
    <property type="project" value="TreeGrafter"/>
</dbReference>
<dbReference type="Gene3D" id="2.10.110.10">
    <property type="entry name" value="Cysteine Rich Protein"/>
    <property type="match status" value="3"/>
</dbReference>
<dbReference type="EMBL" id="JAUCMV010000005">
    <property type="protein sequence ID" value="KAK0393098.1"/>
    <property type="molecule type" value="Genomic_DNA"/>
</dbReference>
<feature type="compositionally biased region" description="Polar residues" evidence="6">
    <location>
        <begin position="178"/>
        <end position="191"/>
    </location>
</feature>
<keyword evidence="9" id="KW-1185">Reference proteome</keyword>
<organism evidence="8 9">
    <name type="scientific">Steinernema hermaphroditum</name>
    <dbReference type="NCBI Taxonomy" id="289476"/>
    <lineage>
        <taxon>Eukaryota</taxon>
        <taxon>Metazoa</taxon>
        <taxon>Ecdysozoa</taxon>
        <taxon>Nematoda</taxon>
        <taxon>Chromadorea</taxon>
        <taxon>Rhabditida</taxon>
        <taxon>Tylenchina</taxon>
        <taxon>Panagrolaimomorpha</taxon>
        <taxon>Strongyloidoidea</taxon>
        <taxon>Steinernematidae</taxon>
        <taxon>Steinernema</taxon>
    </lineage>
</organism>
<dbReference type="CDD" id="cd09357">
    <property type="entry name" value="LIM3_Zyxin_like"/>
    <property type="match status" value="1"/>
</dbReference>
<evidence type="ECO:0000313" key="9">
    <source>
        <dbReference type="Proteomes" id="UP001175271"/>
    </source>
</evidence>
<evidence type="ECO:0000256" key="2">
    <source>
        <dbReference type="ARBA" id="ARBA00022737"/>
    </source>
</evidence>
<evidence type="ECO:0000259" key="7">
    <source>
        <dbReference type="PROSITE" id="PS50023"/>
    </source>
</evidence>
<keyword evidence="3 5" id="KW-0862">Zinc</keyword>
<feature type="region of interest" description="Disordered" evidence="6">
    <location>
        <begin position="221"/>
        <end position="249"/>
    </location>
</feature>
<dbReference type="GO" id="GO:0001725">
    <property type="term" value="C:stress fiber"/>
    <property type="evidence" value="ECO:0007669"/>
    <property type="project" value="TreeGrafter"/>
</dbReference>
<feature type="domain" description="LIM zinc-binding" evidence="7">
    <location>
        <begin position="430"/>
        <end position="500"/>
    </location>
</feature>
<keyword evidence="2" id="KW-0677">Repeat</keyword>
<protein>
    <recommendedName>
        <fullName evidence="7">LIM zinc-binding domain-containing protein</fullName>
    </recommendedName>
</protein>
<dbReference type="Pfam" id="PF00412">
    <property type="entry name" value="LIM"/>
    <property type="match status" value="3"/>
</dbReference>
<evidence type="ECO:0000256" key="4">
    <source>
        <dbReference type="ARBA" id="ARBA00023038"/>
    </source>
</evidence>
<keyword evidence="4 5" id="KW-0440">LIM domain</keyword>
<accession>A0AA39GT47</accession>
<dbReference type="SUPFAM" id="SSF57716">
    <property type="entry name" value="Glucocorticoid receptor-like (DNA-binding domain)"/>
    <property type="match status" value="3"/>
</dbReference>
<dbReference type="PANTHER" id="PTHR24207:SF2">
    <property type="entry name" value="ZYX102 PROTEIN"/>
    <property type="match status" value="1"/>
</dbReference>
<dbReference type="PROSITE" id="PS50023">
    <property type="entry name" value="LIM_DOMAIN_2"/>
    <property type="match status" value="2"/>
</dbReference>
<evidence type="ECO:0000313" key="8">
    <source>
        <dbReference type="EMBL" id="KAK0393098.1"/>
    </source>
</evidence>
<dbReference type="GO" id="GO:0046872">
    <property type="term" value="F:metal ion binding"/>
    <property type="evidence" value="ECO:0007669"/>
    <property type="project" value="UniProtKB-KW"/>
</dbReference>
<proteinExistence type="predicted"/>
<feature type="compositionally biased region" description="Basic and acidic residues" evidence="6">
    <location>
        <begin position="99"/>
        <end position="108"/>
    </location>
</feature>
<dbReference type="SMART" id="SM00132">
    <property type="entry name" value="LIM"/>
    <property type="match status" value="3"/>
</dbReference>
<evidence type="ECO:0000256" key="5">
    <source>
        <dbReference type="PROSITE-ProRule" id="PRU00125"/>
    </source>
</evidence>
<evidence type="ECO:0000256" key="1">
    <source>
        <dbReference type="ARBA" id="ARBA00022723"/>
    </source>
</evidence>
<feature type="region of interest" description="Disordered" evidence="6">
    <location>
        <begin position="99"/>
        <end position="127"/>
    </location>
</feature>
<feature type="domain" description="LIM zinc-binding" evidence="7">
    <location>
        <begin position="310"/>
        <end position="371"/>
    </location>
</feature>
<name>A0AA39GT47_9BILA</name>
<dbReference type="Proteomes" id="UP001175271">
    <property type="component" value="Unassembled WGS sequence"/>
</dbReference>
<feature type="region of interest" description="Disordered" evidence="6">
    <location>
        <begin position="172"/>
        <end position="191"/>
    </location>
</feature>
<keyword evidence="1 5" id="KW-0479">Metal-binding</keyword>
<dbReference type="FunFam" id="2.10.110.10:FF:000086">
    <property type="entry name" value="Filamin binding LIM protein 1"/>
    <property type="match status" value="1"/>
</dbReference>
<sequence>MSYLSPLPHYPAVSSFRSRSLSSPDLRFAVEEECYPRQRPHLHPLYANPQRYWRVAGGHQPIVTGTDILPHYVNTSESPKPMLDSQTLQYAGSRLRKTEYGEPFRSDKSSVSNERMGGTNQHMPGRDWQNSSFLEELESYSAGKPVHATSSGSGHVVPFGDSHRYANPVNTYKPASPSHFQSYSTSNTTTERLADPRSYIRHFATTTPAYDSATILNQSDSSFSSQQQKRAASQPRSYVHELRDSSLTQTQRYANQFQESVLSEKEPPSGSLDRLRQLKDQEDRKNDHLSSLIRNMEYSMRSGRGAAGDNICSRCEGNIDGKNPGCTALDRTFHVSCFTCEQCGGSLAGGSFYNVNGKAICEKDYEQSLERCAKCGKSISDKLLRASGNAYHPACFTCTSCLKCLDGVAFTLNSQNEVHCVDCFHDKYAPRCAICSRPIIPEAGEKDSVRVIAMDKSFHVNCYRCEDCGLQLSSQVEGHGCYPLDQHLYCKNCNSKRLTAIAQSAR</sequence>
<comment type="caution">
    <text evidence="8">The sequence shown here is derived from an EMBL/GenBank/DDBJ whole genome shotgun (WGS) entry which is preliminary data.</text>
</comment>
<reference evidence="8" key="1">
    <citation type="submission" date="2023-06" db="EMBL/GenBank/DDBJ databases">
        <title>Genomic analysis of the entomopathogenic nematode Steinernema hermaphroditum.</title>
        <authorList>
            <person name="Schwarz E.M."/>
            <person name="Heppert J.K."/>
            <person name="Baniya A."/>
            <person name="Schwartz H.T."/>
            <person name="Tan C.-H."/>
            <person name="Antoshechkin I."/>
            <person name="Sternberg P.W."/>
            <person name="Goodrich-Blair H."/>
            <person name="Dillman A.R."/>
        </authorList>
    </citation>
    <scope>NUCLEOTIDE SEQUENCE</scope>
    <source>
        <strain evidence="8">PS9179</strain>
        <tissue evidence="8">Whole animal</tissue>
    </source>
</reference>
<dbReference type="InterPro" id="IPR001781">
    <property type="entry name" value="Znf_LIM"/>
</dbReference>
<evidence type="ECO:0000256" key="3">
    <source>
        <dbReference type="ARBA" id="ARBA00022833"/>
    </source>
</evidence>
<dbReference type="GO" id="GO:0005925">
    <property type="term" value="C:focal adhesion"/>
    <property type="evidence" value="ECO:0007669"/>
    <property type="project" value="TreeGrafter"/>
</dbReference>
<feature type="compositionally biased region" description="Polar residues" evidence="6">
    <location>
        <begin position="109"/>
        <end position="127"/>
    </location>
</feature>
<evidence type="ECO:0000256" key="6">
    <source>
        <dbReference type="SAM" id="MobiDB-lite"/>
    </source>
</evidence>